<sequence>MLTLEIEGKRDARKIRGEMGLGDGPIDVFKIFKEKNISYAKKPLKSNISGMFLRKGNVNFVLINSSKTKGHQNFTAAHELYHILFEEGQTGSVCVAGIFEQKSPSEKKADYFAANFLVPAETLELELFKRIGSSKKKPDFPDLLYLEALFGVSHSVLLIRLQQIGVLDEDDILRFKKGIINEAVKYGYDTSLYLPTEEDIIVSDYVEKARILLEDGIISEGKYEELLIEAGFEDVLFGEEVQEYEDC</sequence>
<dbReference type="Proteomes" id="UP000001552">
    <property type="component" value="Chromosome"/>
</dbReference>
<organism evidence="2 3">
    <name type="scientific">Thermoanaerobacter italicus (strain DSM 9252 / Ab9)</name>
    <dbReference type="NCBI Taxonomy" id="580331"/>
    <lineage>
        <taxon>Bacteria</taxon>
        <taxon>Bacillati</taxon>
        <taxon>Bacillota</taxon>
        <taxon>Clostridia</taxon>
        <taxon>Thermoanaerobacterales</taxon>
        <taxon>Thermoanaerobacteraceae</taxon>
        <taxon>Thermoanaerobacter</taxon>
    </lineage>
</organism>
<keyword evidence="3" id="KW-1185">Reference proteome</keyword>
<protein>
    <recommendedName>
        <fullName evidence="1">IrrE N-terminal-like domain-containing protein</fullName>
    </recommendedName>
</protein>
<name>D3T529_THEIA</name>
<dbReference type="InterPro" id="IPR052345">
    <property type="entry name" value="Rad_response_metalloprotease"/>
</dbReference>
<gene>
    <name evidence="2" type="ordered locus">Thit_2095</name>
</gene>
<dbReference type="PANTHER" id="PTHR43236">
    <property type="entry name" value="ANTITOXIN HIGA1"/>
    <property type="match status" value="1"/>
</dbReference>
<dbReference type="PANTHER" id="PTHR43236:SF1">
    <property type="entry name" value="BLL7220 PROTEIN"/>
    <property type="match status" value="1"/>
</dbReference>
<dbReference type="EMBL" id="CP001936">
    <property type="protein sequence ID" value="ADD03322.1"/>
    <property type="molecule type" value="Genomic_DNA"/>
</dbReference>
<evidence type="ECO:0000313" key="2">
    <source>
        <dbReference type="EMBL" id="ADD03322.1"/>
    </source>
</evidence>
<dbReference type="RefSeq" id="WP_012996015.1">
    <property type="nucleotide sequence ID" value="NC_013921.1"/>
</dbReference>
<dbReference type="HOGENOM" id="CLU_088575_1_0_9"/>
<evidence type="ECO:0000313" key="3">
    <source>
        <dbReference type="Proteomes" id="UP000001552"/>
    </source>
</evidence>
<proteinExistence type="predicted"/>
<dbReference type="InterPro" id="IPR010359">
    <property type="entry name" value="IrrE_HExxH"/>
</dbReference>
<dbReference type="AlphaFoldDB" id="D3T529"/>
<dbReference type="KEGG" id="tit:Thit_2095"/>
<dbReference type="OrthoDB" id="42613at2"/>
<dbReference type="Pfam" id="PF06114">
    <property type="entry name" value="Peptidase_M78"/>
    <property type="match status" value="1"/>
</dbReference>
<accession>D3T529</accession>
<dbReference type="Gene3D" id="1.10.10.2910">
    <property type="match status" value="1"/>
</dbReference>
<feature type="domain" description="IrrE N-terminal-like" evidence="1">
    <location>
        <begin position="54"/>
        <end position="161"/>
    </location>
</feature>
<evidence type="ECO:0000259" key="1">
    <source>
        <dbReference type="Pfam" id="PF06114"/>
    </source>
</evidence>
<dbReference type="eggNOG" id="COG2856">
    <property type="taxonomic scope" value="Bacteria"/>
</dbReference>
<reference evidence="2" key="1">
    <citation type="submission" date="2010-02" db="EMBL/GenBank/DDBJ databases">
        <title>Complete sequence of Thermoanaerobacter italicus Ab9.</title>
        <authorList>
            <consortium name="US DOE Joint Genome Institute"/>
            <person name="Lucas S."/>
            <person name="Copeland A."/>
            <person name="Lapidus A."/>
            <person name="Cheng J.-F."/>
            <person name="Bruce D."/>
            <person name="Goodwin L."/>
            <person name="Pitluck S."/>
            <person name="Chertkov O."/>
            <person name="Detter J.C."/>
            <person name="Han C."/>
            <person name="Tapia R."/>
            <person name="Land M."/>
            <person name="Hauser L."/>
            <person name="Kyrpides N."/>
            <person name="Mikhailova N."/>
            <person name="Hemme C.L."/>
            <person name="Woyke T."/>
        </authorList>
    </citation>
    <scope>NUCLEOTIDE SEQUENCE [LARGE SCALE GENOMIC DNA]</scope>
    <source>
        <strain evidence="2">Ab9</strain>
    </source>
</reference>